<evidence type="ECO:0000313" key="3">
    <source>
        <dbReference type="Proteomes" id="UP000199220"/>
    </source>
</evidence>
<protein>
    <submittedName>
        <fullName evidence="2">Uncharacterized protein</fullName>
    </submittedName>
</protein>
<organism evidence="2 3">
    <name type="scientific">Ruania alba</name>
    <dbReference type="NCBI Taxonomy" id="648782"/>
    <lineage>
        <taxon>Bacteria</taxon>
        <taxon>Bacillati</taxon>
        <taxon>Actinomycetota</taxon>
        <taxon>Actinomycetes</taxon>
        <taxon>Micrococcales</taxon>
        <taxon>Ruaniaceae</taxon>
        <taxon>Ruania</taxon>
    </lineage>
</organism>
<dbReference type="OrthoDB" id="5148094at2"/>
<dbReference type="Proteomes" id="UP000199220">
    <property type="component" value="Unassembled WGS sequence"/>
</dbReference>
<dbReference type="EMBL" id="FNTX01000001">
    <property type="protein sequence ID" value="SED83452.1"/>
    <property type="molecule type" value="Genomic_DNA"/>
</dbReference>
<evidence type="ECO:0000313" key="2">
    <source>
        <dbReference type="EMBL" id="SED83452.1"/>
    </source>
</evidence>
<accession>A0A1H5DX72</accession>
<evidence type="ECO:0000256" key="1">
    <source>
        <dbReference type="SAM" id="MobiDB-lite"/>
    </source>
</evidence>
<dbReference type="AlphaFoldDB" id="A0A1H5DX72"/>
<name>A0A1H5DX72_9MICO</name>
<dbReference type="RefSeq" id="WP_089771807.1">
    <property type="nucleotide sequence ID" value="NZ_FNTX01000001.1"/>
</dbReference>
<reference evidence="3" key="1">
    <citation type="submission" date="2016-10" db="EMBL/GenBank/DDBJ databases">
        <authorList>
            <person name="Varghese N."/>
            <person name="Submissions S."/>
        </authorList>
    </citation>
    <scope>NUCLEOTIDE SEQUENCE [LARGE SCALE GENOMIC DNA]</scope>
    <source>
        <strain evidence="3">DSM 21368</strain>
    </source>
</reference>
<gene>
    <name evidence="2" type="ORF">SAMN04488554_0824</name>
</gene>
<feature type="compositionally biased region" description="Acidic residues" evidence="1">
    <location>
        <begin position="21"/>
        <end position="37"/>
    </location>
</feature>
<feature type="region of interest" description="Disordered" evidence="1">
    <location>
        <begin position="1"/>
        <end position="64"/>
    </location>
</feature>
<sequence length="82" mass="8635">MSTRPGTDSWRDAGLIAPDGSEVEADEPTDLVGESEEREPAGIGEDYHPHTARPDLTGTAAEGDVADQAVVVPGDDDPDEEF</sequence>
<keyword evidence="3" id="KW-1185">Reference proteome</keyword>
<proteinExistence type="predicted"/>